<reference evidence="3 4" key="1">
    <citation type="submission" date="2019-07" db="EMBL/GenBank/DDBJ databases">
        <title>Whole genome shotgun sequence of Skermanella aerolata NBRC 106429.</title>
        <authorList>
            <person name="Hosoyama A."/>
            <person name="Uohara A."/>
            <person name="Ohji S."/>
            <person name="Ichikawa N."/>
        </authorList>
    </citation>
    <scope>NUCLEOTIDE SEQUENCE [LARGE SCALE GENOMIC DNA]</scope>
    <source>
        <strain evidence="3 4">NBRC 106429</strain>
    </source>
</reference>
<evidence type="ECO:0000313" key="4">
    <source>
        <dbReference type="Proteomes" id="UP000321523"/>
    </source>
</evidence>
<protein>
    <recommendedName>
        <fullName evidence="2">Glycosyltransferase 2-like domain-containing protein</fullName>
    </recommendedName>
</protein>
<dbReference type="Pfam" id="PF00535">
    <property type="entry name" value="Glycos_transf_2"/>
    <property type="match status" value="1"/>
</dbReference>
<evidence type="ECO:0000313" key="3">
    <source>
        <dbReference type="EMBL" id="GEO38378.1"/>
    </source>
</evidence>
<accession>A0A512DPI1</accession>
<keyword evidence="4" id="KW-1185">Reference proteome</keyword>
<proteinExistence type="predicted"/>
<feature type="domain" description="Glycosyltransferase 2-like" evidence="2">
    <location>
        <begin position="770"/>
        <end position="862"/>
    </location>
</feature>
<dbReference type="PANTHER" id="PTHR22916">
    <property type="entry name" value="GLYCOSYLTRANSFERASE"/>
    <property type="match status" value="1"/>
</dbReference>
<sequence>MRTDEMPEGEVADRPREGRLLIYAFPPGEGFVERSISSAEYRNRADFVDGVHVEYRGDVPPEFELATFVSAAWPHRGVTCSCTEPGAYTRFNMSFSLRGAEAGDLIHLRWLARVGSAACDEAEADLSLMTSDAGKGGKTLAGKLPALRSRGGGWSECYAILQVLDPQPDGLLHLVFSLHAGTVLDVAALEVLRCGARPLPSAASLPLPESGPRIDRIGDCAVMAAAGPEARRGIAAGGEFGILNTVDMNGISGVAWNPAQPSASVPLELHIDGELVSVLIAEPLSGGASPDEMPPPGHFRMAMPPQFLDDRDHGIDVRFADGGASLWNCPLPVRLEQPFKGLVQLGADGHLVGWASDRRQTSAPVRLEILVDGQVAGEVIADLRHPVLAGAAYNEGRCAFRLPLPDGVQDGLPHLVDVRAMGGAALQGSPIAVQVCRRRYMLHVEAVGTARLTGWAVDTEQPATPLTLEVRIDGRMFGIVRADRRSAALDAADGGVRQCGFSIPLPGGARHVAFHRAGSDLIAAFDLDRAGNVAAPRPSVPLSGQEDAAKPGPSEDPQESFRRLFDADWYLAAYPLAAVEIDRGVAASASAHWLAQGAAQGWNPTFWFDETWYLAHNDDAAAAVATGSAASGFLHWLATGSAEWRRPGPVFDPAAHRQADPLSGADGREVVAAWLAALSTPPKPLSPAIGSGTAAPPAASTGRQVVLRNLVALRRGPETIYDAYVDRLIRDLSLTAGAEAQRLRQSLDDNEADIAQWLIEHPVAGEPLVTVIMPTFNRGFLIAEAIQSILDQTWKNWELIVCDDGSTDKTSFVVKHFKDPRIRYLQLEKANGAIARNFGLKFSRGDYIAFLDSDNMWHPFFLSLSVGALMSSARPMAYSGYIDTRMTGARLSEGVVKFRQFDYQALLSRNFIDLNTIVIDRAVYDFLGGFDETLPRVQDWDLVLKYSRLIDPVEIPSATAFYRRNEAWGQVTDLFGQTNFNDIVRETALERLRSGRSALRPGSRRRFVLTLISQADGEDAGDLFALAELLRDIAEIRLLVPDIPRLRAFAERTGLAGGAGLVWLNRDADILRSLAGEGIVIGERFDWDGLRFDPGVPVLRLGRDAERTTIAPSGPARTSMPLGALQLCDFNTLPSADTLARSGLDLSRDDRVMVFVDGPARPAWTTALAGRSRSGPSALLVSLGDDHEPVVESVEKGEVRPVHLTPQALLGTVRHCAAVVLTAGSAADRLLATNLAVAALGFERVLLAVEDPVYSSWIAAKCAHRCKSVDSGPLLEQVKAAIADPNKARVTARGRRWFDHLYQWESMRDRAELSLNVMLKNRESGT</sequence>
<evidence type="ECO:0000259" key="2">
    <source>
        <dbReference type="Pfam" id="PF00535"/>
    </source>
</evidence>
<organism evidence="3 4">
    <name type="scientific">Skermanella aerolata</name>
    <dbReference type="NCBI Taxonomy" id="393310"/>
    <lineage>
        <taxon>Bacteria</taxon>
        <taxon>Pseudomonadati</taxon>
        <taxon>Pseudomonadota</taxon>
        <taxon>Alphaproteobacteria</taxon>
        <taxon>Rhodospirillales</taxon>
        <taxon>Azospirillaceae</taxon>
        <taxon>Skermanella</taxon>
    </lineage>
</organism>
<dbReference type="EMBL" id="BJYZ01000009">
    <property type="protein sequence ID" value="GEO38378.1"/>
    <property type="molecule type" value="Genomic_DNA"/>
</dbReference>
<dbReference type="InterPro" id="IPR029044">
    <property type="entry name" value="Nucleotide-diphossugar_trans"/>
</dbReference>
<gene>
    <name evidence="3" type="ORF">SAE02_25260</name>
</gene>
<name>A0A512DPI1_9PROT</name>
<dbReference type="InterPro" id="IPR001173">
    <property type="entry name" value="Glyco_trans_2-like"/>
</dbReference>
<evidence type="ECO:0000256" key="1">
    <source>
        <dbReference type="SAM" id="MobiDB-lite"/>
    </source>
</evidence>
<dbReference type="SUPFAM" id="SSF53448">
    <property type="entry name" value="Nucleotide-diphospho-sugar transferases"/>
    <property type="match status" value="1"/>
</dbReference>
<dbReference type="Proteomes" id="UP000321523">
    <property type="component" value="Unassembled WGS sequence"/>
</dbReference>
<comment type="caution">
    <text evidence="3">The sequence shown here is derived from an EMBL/GenBank/DDBJ whole genome shotgun (WGS) entry which is preliminary data.</text>
</comment>
<dbReference type="GO" id="GO:0016758">
    <property type="term" value="F:hexosyltransferase activity"/>
    <property type="evidence" value="ECO:0007669"/>
    <property type="project" value="UniProtKB-ARBA"/>
</dbReference>
<feature type="region of interest" description="Disordered" evidence="1">
    <location>
        <begin position="536"/>
        <end position="559"/>
    </location>
</feature>
<dbReference type="Gene3D" id="3.90.550.10">
    <property type="entry name" value="Spore Coat Polysaccharide Biosynthesis Protein SpsA, Chain A"/>
    <property type="match status" value="1"/>
</dbReference>
<dbReference type="PANTHER" id="PTHR22916:SF3">
    <property type="entry name" value="UDP-GLCNAC:BETAGAL BETA-1,3-N-ACETYLGLUCOSAMINYLTRANSFERASE-LIKE PROTEIN 1"/>
    <property type="match status" value="1"/>
</dbReference>